<evidence type="ECO:0000256" key="2">
    <source>
        <dbReference type="ARBA" id="ARBA00009142"/>
    </source>
</evidence>
<dbReference type="STRING" id="188906.SAMN04488526_0128"/>
<evidence type="ECO:0000313" key="10">
    <source>
        <dbReference type="Proteomes" id="UP000199283"/>
    </source>
</evidence>
<keyword evidence="5 8" id="KW-0812">Transmembrane</keyword>
<dbReference type="Proteomes" id="UP000199283">
    <property type="component" value="Unassembled WGS sequence"/>
</dbReference>
<evidence type="ECO:0000256" key="6">
    <source>
        <dbReference type="ARBA" id="ARBA00022989"/>
    </source>
</evidence>
<accession>A0A1H7FIY8</accession>
<dbReference type="Pfam" id="PF01925">
    <property type="entry name" value="TauE"/>
    <property type="match status" value="1"/>
</dbReference>
<feature type="transmembrane region" description="Helical" evidence="8">
    <location>
        <begin position="138"/>
        <end position="160"/>
    </location>
</feature>
<keyword evidence="7 8" id="KW-0472">Membrane</keyword>
<evidence type="ECO:0000256" key="1">
    <source>
        <dbReference type="ARBA" id="ARBA00004651"/>
    </source>
</evidence>
<evidence type="ECO:0000256" key="7">
    <source>
        <dbReference type="ARBA" id="ARBA00023136"/>
    </source>
</evidence>
<sequence length="249" mass="26320">MQLLALTLPDLIVLIVIAFAAGVVRGFSGFALSALVMASAVLILPPRELIPVCWVLEMTASLMMVRGGIAEADKRIALGLAVSSALGVPLGLYLTTTLPVDQTRMLALVVLIALAALQLARVRLPFLASNFGLYASGLVAGVVTGIASIGGMVVALYVLAQDHPARVMRASLVLFLFASSLFSLMWLLGYGVMDELALQRGVILAMPVAGGVVIGKVLFRPSLERFYKPFALCLLLSLAMLSLIRSVLN</sequence>
<feature type="transmembrane region" description="Helical" evidence="8">
    <location>
        <begin position="12"/>
        <end position="37"/>
    </location>
</feature>
<evidence type="ECO:0000313" key="9">
    <source>
        <dbReference type="EMBL" id="SEK25959.1"/>
    </source>
</evidence>
<protein>
    <recommendedName>
        <fullName evidence="8">Probable membrane transporter protein</fullName>
    </recommendedName>
</protein>
<dbReference type="InterPro" id="IPR002781">
    <property type="entry name" value="TM_pro_TauE-like"/>
</dbReference>
<dbReference type="OrthoDB" id="7345770at2"/>
<dbReference type="RefSeq" id="WP_092758805.1">
    <property type="nucleotide sequence ID" value="NZ_FNZQ01000001.1"/>
</dbReference>
<comment type="subcellular location">
    <subcellularLocation>
        <location evidence="1 8">Cell membrane</location>
        <topology evidence="1 8">Multi-pass membrane protein</topology>
    </subcellularLocation>
</comment>
<dbReference type="InterPro" id="IPR052017">
    <property type="entry name" value="TSUP"/>
</dbReference>
<dbReference type="EMBL" id="FNZQ01000001">
    <property type="protein sequence ID" value="SEK25959.1"/>
    <property type="molecule type" value="Genomic_DNA"/>
</dbReference>
<evidence type="ECO:0000256" key="3">
    <source>
        <dbReference type="ARBA" id="ARBA00022448"/>
    </source>
</evidence>
<dbReference type="PANTHER" id="PTHR30269:SF37">
    <property type="entry name" value="MEMBRANE TRANSPORTER PROTEIN"/>
    <property type="match status" value="1"/>
</dbReference>
<keyword evidence="3" id="KW-0813">Transport</keyword>
<organism evidence="9 10">
    <name type="scientific">Jannaschia helgolandensis</name>
    <dbReference type="NCBI Taxonomy" id="188906"/>
    <lineage>
        <taxon>Bacteria</taxon>
        <taxon>Pseudomonadati</taxon>
        <taxon>Pseudomonadota</taxon>
        <taxon>Alphaproteobacteria</taxon>
        <taxon>Rhodobacterales</taxon>
        <taxon>Roseobacteraceae</taxon>
        <taxon>Jannaschia</taxon>
    </lineage>
</organism>
<keyword evidence="4 8" id="KW-1003">Cell membrane</keyword>
<gene>
    <name evidence="9" type="ORF">SAMN04488526_0128</name>
</gene>
<reference evidence="9 10" key="1">
    <citation type="submission" date="2016-10" db="EMBL/GenBank/DDBJ databases">
        <authorList>
            <person name="de Groot N.N."/>
        </authorList>
    </citation>
    <scope>NUCLEOTIDE SEQUENCE [LARGE SCALE GENOMIC DNA]</scope>
    <source>
        <strain evidence="9 10">DSM 14858</strain>
    </source>
</reference>
<feature type="transmembrane region" description="Helical" evidence="8">
    <location>
        <begin position="172"/>
        <end position="192"/>
    </location>
</feature>
<dbReference type="AlphaFoldDB" id="A0A1H7FIY8"/>
<evidence type="ECO:0000256" key="5">
    <source>
        <dbReference type="ARBA" id="ARBA00022692"/>
    </source>
</evidence>
<dbReference type="GO" id="GO:0005886">
    <property type="term" value="C:plasma membrane"/>
    <property type="evidence" value="ECO:0007669"/>
    <property type="project" value="UniProtKB-SubCell"/>
</dbReference>
<dbReference type="PANTHER" id="PTHR30269">
    <property type="entry name" value="TRANSMEMBRANE PROTEIN YFCA"/>
    <property type="match status" value="1"/>
</dbReference>
<feature type="transmembrane region" description="Helical" evidence="8">
    <location>
        <begin position="230"/>
        <end position="248"/>
    </location>
</feature>
<evidence type="ECO:0000256" key="4">
    <source>
        <dbReference type="ARBA" id="ARBA00022475"/>
    </source>
</evidence>
<keyword evidence="10" id="KW-1185">Reference proteome</keyword>
<feature type="transmembrane region" description="Helical" evidence="8">
    <location>
        <begin position="198"/>
        <end position="218"/>
    </location>
</feature>
<feature type="transmembrane region" description="Helical" evidence="8">
    <location>
        <begin position="75"/>
        <end position="94"/>
    </location>
</feature>
<evidence type="ECO:0000256" key="8">
    <source>
        <dbReference type="RuleBase" id="RU363041"/>
    </source>
</evidence>
<name>A0A1H7FIY8_9RHOB</name>
<proteinExistence type="inferred from homology"/>
<feature type="transmembrane region" description="Helical" evidence="8">
    <location>
        <begin position="106"/>
        <end position="126"/>
    </location>
</feature>
<keyword evidence="6 8" id="KW-1133">Transmembrane helix</keyword>
<comment type="similarity">
    <text evidence="2 8">Belongs to the 4-toluene sulfonate uptake permease (TSUP) (TC 2.A.102) family.</text>
</comment>